<dbReference type="GO" id="GO:0009264">
    <property type="term" value="P:deoxyribonucleotide catabolic process"/>
    <property type="evidence" value="ECO:0007669"/>
    <property type="project" value="InterPro"/>
</dbReference>
<dbReference type="InterPro" id="IPR002915">
    <property type="entry name" value="DeoC/FbaB/LacD_aldolase"/>
</dbReference>
<feature type="region of interest" description="Disordered" evidence="8">
    <location>
        <begin position="18"/>
        <end position="49"/>
    </location>
</feature>
<comment type="catalytic activity">
    <reaction evidence="7">
        <text>2-deoxy-D-ribose 5-phosphate = D-glyceraldehyde 3-phosphate + acetaldehyde</text>
        <dbReference type="Rhea" id="RHEA:12821"/>
        <dbReference type="ChEBI" id="CHEBI:15343"/>
        <dbReference type="ChEBI" id="CHEBI:59776"/>
        <dbReference type="ChEBI" id="CHEBI:62877"/>
        <dbReference type="EC" id="4.1.2.4"/>
    </reaction>
</comment>
<dbReference type="Pfam" id="PF01791">
    <property type="entry name" value="DeoC"/>
    <property type="match status" value="1"/>
</dbReference>
<feature type="compositionally biased region" description="Polar residues" evidence="8">
    <location>
        <begin position="18"/>
        <end position="35"/>
    </location>
</feature>
<evidence type="ECO:0000256" key="3">
    <source>
        <dbReference type="ARBA" id="ARBA00022490"/>
    </source>
</evidence>
<organism evidence="9">
    <name type="scientific">bioreactor metagenome</name>
    <dbReference type="NCBI Taxonomy" id="1076179"/>
    <lineage>
        <taxon>unclassified sequences</taxon>
        <taxon>metagenomes</taxon>
        <taxon>ecological metagenomes</taxon>
    </lineage>
</organism>
<dbReference type="SUPFAM" id="SSF51569">
    <property type="entry name" value="Aldolase"/>
    <property type="match status" value="1"/>
</dbReference>
<dbReference type="AlphaFoldDB" id="A0A644TI10"/>
<gene>
    <name evidence="9" type="primary">deoC_3</name>
    <name evidence="9" type="ORF">SDC9_11745</name>
</gene>
<proteinExistence type="inferred from homology"/>
<evidence type="ECO:0000256" key="7">
    <source>
        <dbReference type="ARBA" id="ARBA00048791"/>
    </source>
</evidence>
<sequence>MDQNQLVQKIVEEVLTRMSTKAGQASPAASPSKPETATGAEPGKQSFTDHGILPSDLPRYIDHTLLKPDASVEQINTLCDEAAKHHFYSVCVNSSWVEHCVRRLGGTGVKTCAVVGFPLGAMDSRAKSYEARTAVSNGANEIDMVLNVGALKAGNLKLVREDMLAVRRACRAGILLKVIIETCLLSDEEKIMACQLAKDIGADFVKTSTGFSKGGATVADVALMRRTVGPQMGVKASGGIKTFEDAVLMIKAGATRLGTSSGVLLISGQKSTDSY</sequence>
<dbReference type="Gene3D" id="3.20.20.70">
    <property type="entry name" value="Aldolase class I"/>
    <property type="match status" value="1"/>
</dbReference>
<dbReference type="NCBIfam" id="TIGR00126">
    <property type="entry name" value="deoC"/>
    <property type="match status" value="1"/>
</dbReference>
<evidence type="ECO:0000256" key="4">
    <source>
        <dbReference type="ARBA" id="ARBA00023239"/>
    </source>
</evidence>
<dbReference type="InterPro" id="IPR011343">
    <property type="entry name" value="DeoC"/>
</dbReference>
<keyword evidence="4 9" id="KW-0456">Lyase</keyword>
<evidence type="ECO:0000256" key="1">
    <source>
        <dbReference type="ARBA" id="ARBA00010936"/>
    </source>
</evidence>
<evidence type="ECO:0000313" key="9">
    <source>
        <dbReference type="EMBL" id="MPL66077.1"/>
    </source>
</evidence>
<dbReference type="CDD" id="cd00959">
    <property type="entry name" value="DeoC"/>
    <property type="match status" value="1"/>
</dbReference>
<dbReference type="InterPro" id="IPR013785">
    <property type="entry name" value="Aldolase_TIM"/>
</dbReference>
<dbReference type="GO" id="GO:0004139">
    <property type="term" value="F:deoxyribose-phosphate aldolase activity"/>
    <property type="evidence" value="ECO:0007669"/>
    <property type="project" value="UniProtKB-EC"/>
</dbReference>
<reference evidence="9" key="1">
    <citation type="submission" date="2019-08" db="EMBL/GenBank/DDBJ databases">
        <authorList>
            <person name="Kucharzyk K."/>
            <person name="Murdoch R.W."/>
            <person name="Higgins S."/>
            <person name="Loffler F."/>
        </authorList>
    </citation>
    <scope>NUCLEOTIDE SEQUENCE</scope>
</reference>
<dbReference type="PANTHER" id="PTHR10889">
    <property type="entry name" value="DEOXYRIBOSE-PHOSPHATE ALDOLASE"/>
    <property type="match status" value="1"/>
</dbReference>
<protein>
    <recommendedName>
        <fullName evidence="2">deoxyribose-phosphate aldolase</fullName>
        <ecNumber evidence="2">4.1.2.4</ecNumber>
    </recommendedName>
    <alternativeName>
        <fullName evidence="6">2-deoxy-D-ribose 5-phosphate aldolase</fullName>
    </alternativeName>
</protein>
<comment type="caution">
    <text evidence="9">The sequence shown here is derived from an EMBL/GenBank/DDBJ whole genome shotgun (WGS) entry which is preliminary data.</text>
</comment>
<dbReference type="FunFam" id="3.20.20.70:FF:000044">
    <property type="entry name" value="Deoxyribose-phosphate aldolase"/>
    <property type="match status" value="1"/>
</dbReference>
<evidence type="ECO:0000256" key="8">
    <source>
        <dbReference type="SAM" id="MobiDB-lite"/>
    </source>
</evidence>
<dbReference type="EC" id="4.1.2.4" evidence="2"/>
<dbReference type="PANTHER" id="PTHR10889:SF1">
    <property type="entry name" value="DEOXYRIBOSE-PHOSPHATE ALDOLASE"/>
    <property type="match status" value="1"/>
</dbReference>
<keyword evidence="5" id="KW-0704">Schiff base</keyword>
<dbReference type="GO" id="GO:0016052">
    <property type="term" value="P:carbohydrate catabolic process"/>
    <property type="evidence" value="ECO:0007669"/>
    <property type="project" value="TreeGrafter"/>
</dbReference>
<evidence type="ECO:0000256" key="5">
    <source>
        <dbReference type="ARBA" id="ARBA00023270"/>
    </source>
</evidence>
<dbReference type="SMART" id="SM01133">
    <property type="entry name" value="DeoC"/>
    <property type="match status" value="1"/>
</dbReference>
<dbReference type="GO" id="GO:0005737">
    <property type="term" value="C:cytoplasm"/>
    <property type="evidence" value="ECO:0007669"/>
    <property type="project" value="InterPro"/>
</dbReference>
<dbReference type="HAMAP" id="MF_00114">
    <property type="entry name" value="DeoC_type1"/>
    <property type="match status" value="1"/>
</dbReference>
<comment type="similarity">
    <text evidence="1">Belongs to the DeoC/FbaB aldolase family. DeoC type 1 subfamily.</text>
</comment>
<accession>A0A644TI10</accession>
<dbReference type="EMBL" id="VSSQ01000030">
    <property type="protein sequence ID" value="MPL66077.1"/>
    <property type="molecule type" value="Genomic_DNA"/>
</dbReference>
<name>A0A644TI10_9ZZZZ</name>
<evidence type="ECO:0000256" key="6">
    <source>
        <dbReference type="ARBA" id="ARBA00032755"/>
    </source>
</evidence>
<evidence type="ECO:0000256" key="2">
    <source>
        <dbReference type="ARBA" id="ARBA00012515"/>
    </source>
</evidence>
<keyword evidence="3" id="KW-0963">Cytoplasm</keyword>
<dbReference type="InterPro" id="IPR028581">
    <property type="entry name" value="DeoC_typeI"/>
</dbReference>